<evidence type="ECO:0000256" key="1">
    <source>
        <dbReference type="ARBA" id="ARBA00004202"/>
    </source>
</evidence>
<dbReference type="SMART" id="SM00072">
    <property type="entry name" value="GuKc"/>
    <property type="match status" value="1"/>
</dbReference>
<dbReference type="CDD" id="cd06723">
    <property type="entry name" value="PDZ1_Dlg1-2-4-like"/>
    <property type="match status" value="1"/>
</dbReference>
<dbReference type="AlphaFoldDB" id="A0A3B3DPD8"/>
<dbReference type="InterPro" id="IPR036028">
    <property type="entry name" value="SH3-like_dom_sf"/>
</dbReference>
<dbReference type="GO" id="GO:0016323">
    <property type="term" value="C:basolateral plasma membrane"/>
    <property type="evidence" value="ECO:0007669"/>
    <property type="project" value="TreeGrafter"/>
</dbReference>
<dbReference type="CDD" id="cd00071">
    <property type="entry name" value="GMPK"/>
    <property type="match status" value="1"/>
</dbReference>
<evidence type="ECO:0000256" key="6">
    <source>
        <dbReference type="ARBA" id="ARBA00023136"/>
    </source>
</evidence>
<dbReference type="GO" id="GO:0098609">
    <property type="term" value="P:cell-cell adhesion"/>
    <property type="evidence" value="ECO:0007669"/>
    <property type="project" value="TreeGrafter"/>
</dbReference>
<evidence type="ECO:0000259" key="10">
    <source>
        <dbReference type="PROSITE" id="PS50106"/>
    </source>
</evidence>
<dbReference type="InterPro" id="IPR050614">
    <property type="entry name" value="Synaptic_Scaffolding_LAP-MAGUK"/>
</dbReference>
<evidence type="ECO:0000259" key="8">
    <source>
        <dbReference type="PROSITE" id="PS50002"/>
    </source>
</evidence>
<reference evidence="12" key="1">
    <citation type="submission" date="2025-08" db="UniProtKB">
        <authorList>
            <consortium name="Ensembl"/>
        </authorList>
    </citation>
    <scope>IDENTIFICATION</scope>
</reference>
<dbReference type="PROSITE" id="PS00856">
    <property type="entry name" value="GUANYLATE_KINASE_1"/>
    <property type="match status" value="1"/>
</dbReference>
<dbReference type="GO" id="GO:0097120">
    <property type="term" value="P:receptor localization to synapse"/>
    <property type="evidence" value="ECO:0007669"/>
    <property type="project" value="TreeGrafter"/>
</dbReference>
<dbReference type="STRING" id="30732.ENSOMEP00000031982"/>
<dbReference type="FunFam" id="2.30.42.10:FF:000091">
    <property type="entry name" value="disks large homolog 1 isoform X8"/>
    <property type="match status" value="1"/>
</dbReference>
<dbReference type="GO" id="GO:0035255">
    <property type="term" value="F:ionotropic glutamate receptor binding"/>
    <property type="evidence" value="ECO:0007669"/>
    <property type="project" value="TreeGrafter"/>
</dbReference>
<feature type="domain" description="Guanylate kinase-like" evidence="9">
    <location>
        <begin position="710"/>
        <end position="885"/>
    </location>
</feature>
<dbReference type="Gene3D" id="2.30.42.10">
    <property type="match status" value="3"/>
</dbReference>
<keyword evidence="6" id="KW-0472">Membrane</keyword>
<dbReference type="InterPro" id="IPR036892">
    <property type="entry name" value="L27_dom_sf"/>
</dbReference>
<dbReference type="SUPFAM" id="SSF52540">
    <property type="entry name" value="P-loop containing nucleoside triphosphate hydrolases"/>
    <property type="match status" value="1"/>
</dbReference>
<feature type="domain" description="PDZ" evidence="10">
    <location>
        <begin position="240"/>
        <end position="327"/>
    </location>
</feature>
<name>A0A3B3DPD8_ORYME</name>
<dbReference type="Proteomes" id="UP000261560">
    <property type="component" value="Unplaced"/>
</dbReference>
<dbReference type="SMART" id="SM00228">
    <property type="entry name" value="PDZ"/>
    <property type="match status" value="3"/>
</dbReference>
<dbReference type="FunFam" id="2.30.42.10:FF:000001">
    <property type="entry name" value="Disks large homolog 1 isoform 2"/>
    <property type="match status" value="1"/>
</dbReference>
<dbReference type="InterPro" id="IPR001478">
    <property type="entry name" value="PDZ"/>
</dbReference>
<dbReference type="GO" id="GO:0045197">
    <property type="term" value="P:establishment or maintenance of epithelial cell apical/basal polarity"/>
    <property type="evidence" value="ECO:0007669"/>
    <property type="project" value="TreeGrafter"/>
</dbReference>
<dbReference type="SUPFAM" id="SSF50044">
    <property type="entry name" value="SH3-domain"/>
    <property type="match status" value="1"/>
</dbReference>
<feature type="domain" description="PDZ" evidence="10">
    <location>
        <begin position="437"/>
        <end position="518"/>
    </location>
</feature>
<keyword evidence="5" id="KW-0677">Repeat</keyword>
<dbReference type="InterPro" id="IPR035763">
    <property type="entry name" value="DLG3_SH3"/>
</dbReference>
<dbReference type="PaxDb" id="30732-ENSOMEP00000031982"/>
<dbReference type="PROSITE" id="PS50002">
    <property type="entry name" value="SH3"/>
    <property type="match status" value="1"/>
</dbReference>
<dbReference type="GO" id="GO:0098839">
    <property type="term" value="C:postsynaptic density membrane"/>
    <property type="evidence" value="ECO:0007669"/>
    <property type="project" value="TreeGrafter"/>
</dbReference>
<dbReference type="Gene3D" id="1.10.287.470">
    <property type="entry name" value="Helix hairpin bin"/>
    <property type="match status" value="1"/>
</dbReference>
<dbReference type="FunFam" id="2.30.30.40:FF:000008">
    <property type="entry name" value="Disks large homolog 1 isoform 2"/>
    <property type="match status" value="1"/>
</dbReference>
<dbReference type="FunFam" id="3.40.50.300:FF:001402">
    <property type="entry name" value="Discs, large homolog 3 (Drosophila)"/>
    <property type="match status" value="1"/>
</dbReference>
<dbReference type="Gene3D" id="3.30.63.10">
    <property type="entry name" value="Guanylate Kinase phosphate binding domain"/>
    <property type="match status" value="1"/>
</dbReference>
<dbReference type="Pfam" id="PF10600">
    <property type="entry name" value="PDZ_assoc"/>
    <property type="match status" value="1"/>
</dbReference>
<dbReference type="FunFam" id="3.30.63.10:FF:000001">
    <property type="entry name" value="Disks large homolog 1 isoform 2"/>
    <property type="match status" value="1"/>
</dbReference>
<dbReference type="InterPro" id="IPR004172">
    <property type="entry name" value="L27_dom"/>
</dbReference>
<dbReference type="InterPro" id="IPR036034">
    <property type="entry name" value="PDZ_sf"/>
</dbReference>
<protein>
    <submittedName>
        <fullName evidence="12">Discs, large homolog 3 (Drosophila)</fullName>
    </submittedName>
</protein>
<dbReference type="Pfam" id="PF00018">
    <property type="entry name" value="SH3_1"/>
    <property type="match status" value="1"/>
</dbReference>
<dbReference type="InterPro" id="IPR020590">
    <property type="entry name" value="Guanylate_kinase_CS"/>
</dbReference>
<reference evidence="12" key="2">
    <citation type="submission" date="2025-09" db="UniProtKB">
        <authorList>
            <consortium name="Ensembl"/>
        </authorList>
    </citation>
    <scope>IDENTIFICATION</scope>
</reference>
<dbReference type="Ensembl" id="ENSOMET00000023748.1">
    <property type="protein sequence ID" value="ENSOMEP00000031982.1"/>
    <property type="gene ID" value="ENSOMEG00000017244.1"/>
</dbReference>
<keyword evidence="3 7" id="KW-0728">SH3 domain</keyword>
<comment type="similarity">
    <text evidence="2">Belongs to the MAGUK family.</text>
</comment>
<evidence type="ECO:0000256" key="3">
    <source>
        <dbReference type="ARBA" id="ARBA00022443"/>
    </source>
</evidence>
<dbReference type="Gene3D" id="2.30.30.40">
    <property type="entry name" value="SH3 Domains"/>
    <property type="match status" value="2"/>
</dbReference>
<dbReference type="GO" id="GO:0043005">
    <property type="term" value="C:neuron projection"/>
    <property type="evidence" value="ECO:0007669"/>
    <property type="project" value="InterPro"/>
</dbReference>
<dbReference type="Pfam" id="PF10608">
    <property type="entry name" value="MAGUK_N_PEST"/>
    <property type="match status" value="1"/>
</dbReference>
<dbReference type="Pfam" id="PF00595">
    <property type="entry name" value="PDZ"/>
    <property type="match status" value="3"/>
</dbReference>
<dbReference type="FunFam" id="2.30.42.10:FF:000002">
    <property type="entry name" value="Disks large homolog 4 isoform 2"/>
    <property type="match status" value="1"/>
</dbReference>
<accession>A0A3B3DPD8</accession>
<dbReference type="GO" id="GO:0019901">
    <property type="term" value="F:protein kinase binding"/>
    <property type="evidence" value="ECO:0007669"/>
    <property type="project" value="TreeGrafter"/>
</dbReference>
<dbReference type="InterPro" id="IPR015143">
    <property type="entry name" value="L27_1"/>
</dbReference>
<dbReference type="GO" id="GO:0043113">
    <property type="term" value="P:receptor clustering"/>
    <property type="evidence" value="ECO:0007669"/>
    <property type="project" value="TreeGrafter"/>
</dbReference>
<evidence type="ECO:0000256" key="5">
    <source>
        <dbReference type="ARBA" id="ARBA00022737"/>
    </source>
</evidence>
<dbReference type="PROSITE" id="PS50106">
    <property type="entry name" value="PDZ"/>
    <property type="match status" value="3"/>
</dbReference>
<dbReference type="PROSITE" id="PS50052">
    <property type="entry name" value="GUANYLATE_KINASE_2"/>
    <property type="match status" value="1"/>
</dbReference>
<dbReference type="CDD" id="cd12029">
    <property type="entry name" value="SH3_DLG3"/>
    <property type="match status" value="1"/>
</dbReference>
<organism evidence="12 13">
    <name type="scientific">Oryzias melastigma</name>
    <name type="common">Marine medaka</name>
    <dbReference type="NCBI Taxonomy" id="30732"/>
    <lineage>
        <taxon>Eukaryota</taxon>
        <taxon>Metazoa</taxon>
        <taxon>Chordata</taxon>
        <taxon>Craniata</taxon>
        <taxon>Vertebrata</taxon>
        <taxon>Euteleostomi</taxon>
        <taxon>Actinopterygii</taxon>
        <taxon>Neopterygii</taxon>
        <taxon>Teleostei</taxon>
        <taxon>Neoteleostei</taxon>
        <taxon>Acanthomorphata</taxon>
        <taxon>Ovalentaria</taxon>
        <taxon>Atherinomorphae</taxon>
        <taxon>Beloniformes</taxon>
        <taxon>Adrianichthyidae</taxon>
        <taxon>Oryziinae</taxon>
        <taxon>Oryzias</taxon>
    </lineage>
</organism>
<feature type="domain" description="PDZ" evidence="10">
    <location>
        <begin position="145"/>
        <end position="232"/>
    </location>
</feature>
<evidence type="ECO:0000313" key="13">
    <source>
        <dbReference type="Proteomes" id="UP000261560"/>
    </source>
</evidence>
<dbReference type="InterPro" id="IPR008145">
    <property type="entry name" value="GK/Ca_channel_bsu"/>
</dbReference>
<dbReference type="InterPro" id="IPR008144">
    <property type="entry name" value="Guanylate_kin-like_dom"/>
</dbReference>
<dbReference type="GO" id="GO:0099072">
    <property type="term" value="P:regulation of postsynaptic membrane neurotransmitter receptor levels"/>
    <property type="evidence" value="ECO:0007669"/>
    <property type="project" value="TreeGrafter"/>
</dbReference>
<dbReference type="CDD" id="cd06795">
    <property type="entry name" value="PDZ3_Dlg1-2-4-like"/>
    <property type="match status" value="1"/>
</dbReference>
<feature type="domain" description="SH3" evidence="8">
    <location>
        <begin position="552"/>
        <end position="622"/>
    </location>
</feature>
<comment type="subcellular location">
    <subcellularLocation>
        <location evidence="1">Cell membrane</location>
        <topology evidence="1">Peripheral membrane protein</topology>
    </subcellularLocation>
</comment>
<evidence type="ECO:0000259" key="11">
    <source>
        <dbReference type="PROSITE" id="PS51022"/>
    </source>
</evidence>
<dbReference type="InterPro" id="IPR019583">
    <property type="entry name" value="DLG1-4_PDZ_assoc"/>
</dbReference>
<evidence type="ECO:0000313" key="12">
    <source>
        <dbReference type="Ensembl" id="ENSOMEP00000031982.1"/>
    </source>
</evidence>
<dbReference type="GO" id="GO:0007268">
    <property type="term" value="P:chemical synaptic transmission"/>
    <property type="evidence" value="ECO:0007669"/>
    <property type="project" value="InterPro"/>
</dbReference>
<keyword evidence="4" id="KW-1003">Cell membrane</keyword>
<dbReference type="PANTHER" id="PTHR23119">
    <property type="entry name" value="DISCS LARGE"/>
    <property type="match status" value="1"/>
</dbReference>
<evidence type="ECO:0000256" key="4">
    <source>
        <dbReference type="ARBA" id="ARBA00022475"/>
    </source>
</evidence>
<dbReference type="InterPro" id="IPR027417">
    <property type="entry name" value="P-loop_NTPase"/>
</dbReference>
<evidence type="ECO:0000259" key="9">
    <source>
        <dbReference type="PROSITE" id="PS50052"/>
    </source>
</evidence>
<dbReference type="Pfam" id="PF09058">
    <property type="entry name" value="L27_1"/>
    <property type="match status" value="1"/>
</dbReference>
<feature type="domain" description="L27" evidence="11">
    <location>
        <begin position="1"/>
        <end position="63"/>
    </location>
</feature>
<dbReference type="PIRSF" id="PIRSF001741">
    <property type="entry name" value="MAGUK_DLGH"/>
    <property type="match status" value="1"/>
</dbReference>
<dbReference type="PANTHER" id="PTHR23119:SF28">
    <property type="entry name" value="DISKS LARGE HOMOLOG 3"/>
    <property type="match status" value="1"/>
</dbReference>
<evidence type="ECO:0000256" key="7">
    <source>
        <dbReference type="PROSITE-ProRule" id="PRU00192"/>
    </source>
</evidence>
<dbReference type="Gene3D" id="3.40.50.300">
    <property type="entry name" value="P-loop containing nucleotide triphosphate hydrolases"/>
    <property type="match status" value="1"/>
</dbReference>
<keyword evidence="13" id="KW-1185">Reference proteome</keyword>
<dbReference type="SMART" id="SM01277">
    <property type="entry name" value="MAGUK_N_PEST"/>
    <property type="match status" value="1"/>
</dbReference>
<dbReference type="InterPro" id="IPR016313">
    <property type="entry name" value="DLG1-like"/>
</dbReference>
<dbReference type="CDD" id="cd06724">
    <property type="entry name" value="PDZ2_Dlg1-2-4-like"/>
    <property type="match status" value="1"/>
</dbReference>
<dbReference type="InterPro" id="IPR019590">
    <property type="entry name" value="DLG1_PEST_dom"/>
</dbReference>
<dbReference type="OMA" id="WIASSDF"/>
<dbReference type="GeneTree" id="ENSGT00940000159565"/>
<dbReference type="Pfam" id="PF00625">
    <property type="entry name" value="Guanylate_kin"/>
    <property type="match status" value="1"/>
</dbReference>
<evidence type="ECO:0000256" key="2">
    <source>
        <dbReference type="ARBA" id="ARBA00007014"/>
    </source>
</evidence>
<proteinExistence type="inferred from homology"/>
<dbReference type="PROSITE" id="PS51022">
    <property type="entry name" value="L27"/>
    <property type="match status" value="1"/>
</dbReference>
<sequence length="900" mass="100008">MVHKYDTERAVGLLKQYQANLTSPEEQALKTSVGKVSAILGSHLFQALLDIQECYEVTLQQSAEQTIVKEDSKKDVWEDLEDEGVSRVRVTSSRSPHKVERVSGLVVLCHVDMPKANPPPIIVNADSLDAGPYVNGSDAMYKYEEIILERGNSGLGFSIAGGIDNPHIPDDPGIFITKIIPGGAAAMDGRLGVNDCVLRVNDVDVSEVVHSRAVEALKEAGPVVRLLVRRRQAPPETILEVNLLKGPKGLGFSIAGGIGNQHIPGDNSIYITKIIEGGAAQKDGRLQTGDRLLAVNNIVLQDVRHEEAVAALKNTSDMVYLKVAKPGPVHLNDMYAPPDYSSTFPTMVDNHVSHNYMGAMEPKPVYAPPQVTPSRYSPVPRHMMGEEDFTSRAEPIYSVIHKPGDSKVPQALNRGFCSSPAPLCQGPLPFSSREPRKVVLHKGSTGLGFNIVGGEDGEGIFVSFILAGGPADLSGELRRGDRILSVNGVNLRNATHEQAAAALKRAGQTVTIIAQYRPEEYSRFESKIHDLREQMMNSSMSSGSGSLRTSEKRSLYVRALFDYDRTRDSCLPSQGLSFSYGDILHVINASDDEWWQARLVTPHGESEQIGVIPSKKRVEKKERARLKTVKFHARTGMIESNRPVKVKRKKSFNLSRKFPFYKSKENIAYELVDPEQCLTSNTSDSESSSKGQEDTILSYEPVIRQEIHYTRPVIILGPMKDRVNDDLISEFPHKFGSCVPHTTRPRRENEMDGQDYHFVASREQMEKDIQDNKFIEAGQFNENLYGTSILSVRTVAERGKHCILDVSGNAIKRLQQAQLYPIAIFIKPKSIEALMEMNKRQTYDQANKVFDKAVKLEQDFGEFFTAIVQGDSLEEIYNKIKLIIEEQSGPYIWIPSSEKL</sequence>
<dbReference type="InterPro" id="IPR001452">
    <property type="entry name" value="SH3_domain"/>
</dbReference>
<dbReference type="FunFam" id="2.30.30.40:FF:000027">
    <property type="entry name" value="Disks large homolog 3 isoform 1"/>
    <property type="match status" value="1"/>
</dbReference>
<dbReference type="SMART" id="SM00326">
    <property type="entry name" value="SH3"/>
    <property type="match status" value="1"/>
</dbReference>
<dbReference type="GO" id="GO:0031594">
    <property type="term" value="C:neuromuscular junction"/>
    <property type="evidence" value="ECO:0007669"/>
    <property type="project" value="InterPro"/>
</dbReference>
<dbReference type="SUPFAM" id="SSF50156">
    <property type="entry name" value="PDZ domain-like"/>
    <property type="match status" value="3"/>
</dbReference>
<dbReference type="SUPFAM" id="SSF101288">
    <property type="entry name" value="L27 domain"/>
    <property type="match status" value="1"/>
</dbReference>